<keyword evidence="3" id="KW-0238">DNA-binding</keyword>
<dbReference type="NCBIfam" id="TIGR02937">
    <property type="entry name" value="sigma70-ECF"/>
    <property type="match status" value="1"/>
</dbReference>
<dbReference type="PANTHER" id="PTHR30603:SF47">
    <property type="entry name" value="RNA POLYMERASE SIGMA FACTOR SIGD, CHLOROPLASTIC"/>
    <property type="match status" value="1"/>
</dbReference>
<dbReference type="Gene3D" id="1.20.120.1810">
    <property type="match status" value="1"/>
</dbReference>
<feature type="domain" description="RNA polymerase sigma-70" evidence="5">
    <location>
        <begin position="52"/>
        <end position="65"/>
    </location>
</feature>
<keyword evidence="4" id="KW-0804">Transcription</keyword>
<dbReference type="GO" id="GO:0003677">
    <property type="term" value="F:DNA binding"/>
    <property type="evidence" value="ECO:0007669"/>
    <property type="project" value="UniProtKB-KW"/>
</dbReference>
<dbReference type="AlphaFoldDB" id="A0A1H5X1T4"/>
<keyword evidence="1" id="KW-0805">Transcription regulation</keyword>
<dbReference type="GO" id="GO:0016987">
    <property type="term" value="F:sigma factor activity"/>
    <property type="evidence" value="ECO:0007669"/>
    <property type="project" value="UniProtKB-KW"/>
</dbReference>
<dbReference type="PRINTS" id="PR00046">
    <property type="entry name" value="SIGMA70FCT"/>
</dbReference>
<dbReference type="InterPro" id="IPR013325">
    <property type="entry name" value="RNA_pol_sigma_r2"/>
</dbReference>
<name>A0A1H5X1T4_9CLOT</name>
<evidence type="ECO:0000259" key="5">
    <source>
        <dbReference type="PROSITE" id="PS00715"/>
    </source>
</evidence>
<dbReference type="InterPro" id="IPR050239">
    <property type="entry name" value="Sigma-70_RNA_pol_init_factors"/>
</dbReference>
<evidence type="ECO:0000313" key="7">
    <source>
        <dbReference type="Proteomes" id="UP000242850"/>
    </source>
</evidence>
<dbReference type="PROSITE" id="PS00715">
    <property type="entry name" value="SIGMA70_1"/>
    <property type="match status" value="1"/>
</dbReference>
<dbReference type="Pfam" id="PF04542">
    <property type="entry name" value="Sigma70_r2"/>
    <property type="match status" value="1"/>
</dbReference>
<dbReference type="InterPro" id="IPR013324">
    <property type="entry name" value="RNA_pol_sigma_r3/r4-like"/>
</dbReference>
<dbReference type="PANTHER" id="PTHR30603">
    <property type="entry name" value="RNA POLYMERASE SIGMA FACTOR RPO"/>
    <property type="match status" value="1"/>
</dbReference>
<gene>
    <name evidence="6" type="ORF">SAMN05660865_01636</name>
</gene>
<evidence type="ECO:0000256" key="4">
    <source>
        <dbReference type="ARBA" id="ARBA00023163"/>
    </source>
</evidence>
<sequence length="250" mass="29209">MTNEELFELYSKGDNKAKELLILNNINLVKCIAKRYFIIFEVSSYKDYDFEDLVQVGIIGLIKAIEKYNPALGCKFSTYAVNWIKQTIRRALEGHEDTLSLDENIGDDDNSDLTLMDTIEDKSINFVEEMEIKELKKLWDILAQKLNEKEINFLKLKHINNLTEKQICRILEIPEEKARQFSESVLRKARSKAKLLKVLFDDYLDKRTSYLSAVDYSKPKVNTGYYSSIVESIVIERERLRERFGVKVNI</sequence>
<reference evidence="7" key="1">
    <citation type="submission" date="2016-10" db="EMBL/GenBank/DDBJ databases">
        <authorList>
            <person name="Varghese N."/>
            <person name="Submissions S."/>
        </authorList>
    </citation>
    <scope>NUCLEOTIDE SEQUENCE [LARGE SCALE GENOMIC DNA]</scope>
    <source>
        <strain evidence="7">DSM 5463</strain>
    </source>
</reference>
<dbReference type="InterPro" id="IPR000943">
    <property type="entry name" value="RNA_pol_sigma70"/>
</dbReference>
<organism evidence="6 7">
    <name type="scientific">Caloramator fervidus</name>
    <dbReference type="NCBI Taxonomy" id="29344"/>
    <lineage>
        <taxon>Bacteria</taxon>
        <taxon>Bacillati</taxon>
        <taxon>Bacillota</taxon>
        <taxon>Clostridia</taxon>
        <taxon>Eubacteriales</taxon>
        <taxon>Clostridiaceae</taxon>
        <taxon>Caloramator</taxon>
    </lineage>
</organism>
<accession>A0A1H5X1T4</accession>
<keyword evidence="2" id="KW-0731">Sigma factor</keyword>
<evidence type="ECO:0000256" key="1">
    <source>
        <dbReference type="ARBA" id="ARBA00023015"/>
    </source>
</evidence>
<dbReference type="InterPro" id="IPR014284">
    <property type="entry name" value="RNA_pol_sigma-70_dom"/>
</dbReference>
<dbReference type="InterPro" id="IPR007627">
    <property type="entry name" value="RNA_pol_sigma70_r2"/>
</dbReference>
<evidence type="ECO:0000313" key="6">
    <source>
        <dbReference type="EMBL" id="SEG05698.1"/>
    </source>
</evidence>
<evidence type="ECO:0000256" key="3">
    <source>
        <dbReference type="ARBA" id="ARBA00023125"/>
    </source>
</evidence>
<dbReference type="GO" id="GO:0006352">
    <property type="term" value="P:DNA-templated transcription initiation"/>
    <property type="evidence" value="ECO:0007669"/>
    <property type="project" value="InterPro"/>
</dbReference>
<dbReference type="EMBL" id="FNUK01000025">
    <property type="protein sequence ID" value="SEG05698.1"/>
    <property type="molecule type" value="Genomic_DNA"/>
</dbReference>
<dbReference type="OrthoDB" id="1779676at2"/>
<dbReference type="SUPFAM" id="SSF88659">
    <property type="entry name" value="Sigma3 and sigma4 domains of RNA polymerase sigma factors"/>
    <property type="match status" value="1"/>
</dbReference>
<dbReference type="Proteomes" id="UP000242850">
    <property type="component" value="Unassembled WGS sequence"/>
</dbReference>
<protein>
    <submittedName>
        <fullName evidence="6">RNA polymerase sporulation-specific sigma factor</fullName>
    </submittedName>
</protein>
<evidence type="ECO:0000256" key="2">
    <source>
        <dbReference type="ARBA" id="ARBA00023082"/>
    </source>
</evidence>
<dbReference type="SUPFAM" id="SSF88946">
    <property type="entry name" value="Sigma2 domain of RNA polymerase sigma factors"/>
    <property type="match status" value="1"/>
</dbReference>
<keyword evidence="7" id="KW-1185">Reference proteome</keyword>
<dbReference type="RefSeq" id="WP_159945866.1">
    <property type="nucleotide sequence ID" value="NZ_FNUK01000025.1"/>
</dbReference>
<proteinExistence type="predicted"/>